<accession>A0ABV1G2R0</accession>
<evidence type="ECO:0000313" key="2">
    <source>
        <dbReference type="Proteomes" id="UP001491552"/>
    </source>
</evidence>
<keyword evidence="2" id="KW-1185">Reference proteome</keyword>
<comment type="caution">
    <text evidence="1">The sequence shown here is derived from an EMBL/GenBank/DDBJ whole genome shotgun (WGS) entry which is preliminary data.</text>
</comment>
<sequence length="214" mass="23543">AIPILLVVFLCLLVAFSAVCEYRQQHPEPEEMLVSFDANSAYRFRNAKGETLEYDDLDFSGDMQIIDSVLGGVDAPPYFYLTLPYSKRLEADFVDGGPDAYVRVSTDLALWGVEGSGVQRAVFTGSGIETTGENMDYTVRACVVDDLYLEATGSGESHIRCVQRGGKLYLTAQDAALTVKIESYLETEPLDSMALSAGETCTIRIRDDGMEFVR</sequence>
<gene>
    <name evidence="1" type="ORF">WMO66_00030</name>
</gene>
<name>A0ABV1G2R0_9FIRM</name>
<evidence type="ECO:0000313" key="1">
    <source>
        <dbReference type="EMBL" id="MEQ2509642.1"/>
    </source>
</evidence>
<proteinExistence type="predicted"/>
<organism evidence="1 2">
    <name type="scientific">Faecousia intestinalis</name>
    <dbReference type="NCBI Taxonomy" id="3133167"/>
    <lineage>
        <taxon>Bacteria</taxon>
        <taxon>Bacillati</taxon>
        <taxon>Bacillota</taxon>
        <taxon>Clostridia</taxon>
        <taxon>Eubacteriales</taxon>
        <taxon>Oscillospiraceae</taxon>
        <taxon>Faecousia</taxon>
    </lineage>
</organism>
<dbReference type="Proteomes" id="UP001491552">
    <property type="component" value="Unassembled WGS sequence"/>
</dbReference>
<protein>
    <submittedName>
        <fullName evidence="1">Uncharacterized protein</fullName>
    </submittedName>
</protein>
<reference evidence="1 2" key="1">
    <citation type="submission" date="2024-03" db="EMBL/GenBank/DDBJ databases">
        <title>Human intestinal bacterial collection.</title>
        <authorList>
            <person name="Pauvert C."/>
            <person name="Hitch T.C.A."/>
            <person name="Clavel T."/>
        </authorList>
    </citation>
    <scope>NUCLEOTIDE SEQUENCE [LARGE SCALE GENOMIC DNA]</scope>
    <source>
        <strain evidence="1 2">CLA-AA-H192</strain>
    </source>
</reference>
<dbReference type="RefSeq" id="WP_349134360.1">
    <property type="nucleotide sequence ID" value="NZ_JBBMFF010000004.1"/>
</dbReference>
<dbReference type="EMBL" id="JBBMFF010000004">
    <property type="protein sequence ID" value="MEQ2509642.1"/>
    <property type="molecule type" value="Genomic_DNA"/>
</dbReference>
<feature type="non-terminal residue" evidence="1">
    <location>
        <position position="1"/>
    </location>
</feature>